<dbReference type="Pfam" id="PF07081">
    <property type="entry name" value="DUF1349"/>
    <property type="match status" value="1"/>
</dbReference>
<name>A0A178IQL7_9BACT</name>
<dbReference type="STRING" id="1184151.AW736_01725"/>
<feature type="signal peptide" evidence="1">
    <location>
        <begin position="1"/>
        <end position="28"/>
    </location>
</feature>
<dbReference type="AlphaFoldDB" id="A0A178IQL7"/>
<dbReference type="Proteomes" id="UP000078486">
    <property type="component" value="Unassembled WGS sequence"/>
</dbReference>
<feature type="chain" id="PRO_5008089346" description="DUF1349 domain-containing protein" evidence="1">
    <location>
        <begin position="29"/>
        <end position="226"/>
    </location>
</feature>
<evidence type="ECO:0000256" key="1">
    <source>
        <dbReference type="SAM" id="SignalP"/>
    </source>
</evidence>
<evidence type="ECO:0000313" key="2">
    <source>
        <dbReference type="EMBL" id="OAM91787.1"/>
    </source>
</evidence>
<dbReference type="InterPro" id="IPR009784">
    <property type="entry name" value="DUF1349"/>
</dbReference>
<dbReference type="PANTHER" id="PTHR35332:SF2">
    <property type="entry name" value="REGULATION OF ENOLASE PROTEIN 1"/>
    <property type="match status" value="1"/>
</dbReference>
<gene>
    <name evidence="2" type="ORF">AW736_01725</name>
</gene>
<dbReference type="Gene3D" id="2.60.120.200">
    <property type="match status" value="1"/>
</dbReference>
<evidence type="ECO:0000313" key="3">
    <source>
        <dbReference type="Proteomes" id="UP000078486"/>
    </source>
</evidence>
<dbReference type="EMBL" id="LRRQ01000015">
    <property type="protein sequence ID" value="OAM91787.1"/>
    <property type="molecule type" value="Genomic_DNA"/>
</dbReference>
<organism evidence="2 3">
    <name type="scientific">Termitidicoccus mucosus</name>
    <dbReference type="NCBI Taxonomy" id="1184151"/>
    <lineage>
        <taxon>Bacteria</taxon>
        <taxon>Pseudomonadati</taxon>
        <taxon>Verrucomicrobiota</taxon>
        <taxon>Opitutia</taxon>
        <taxon>Opitutales</taxon>
        <taxon>Opitutaceae</taxon>
        <taxon>Termitidicoccus</taxon>
    </lineage>
</organism>
<dbReference type="PANTHER" id="PTHR35332">
    <property type="entry name" value="REGULATION OF ENOLASE PROTEIN 1"/>
    <property type="match status" value="1"/>
</dbReference>
<keyword evidence="1" id="KW-0732">Signal</keyword>
<dbReference type="RefSeq" id="WP_084441791.1">
    <property type="nucleotide sequence ID" value="NZ_CP109796.1"/>
</dbReference>
<dbReference type="InterPro" id="IPR013320">
    <property type="entry name" value="ConA-like_dom_sf"/>
</dbReference>
<comment type="caution">
    <text evidence="2">The sequence shown here is derived from an EMBL/GenBank/DDBJ whole genome shotgun (WGS) entry which is preliminary data.</text>
</comment>
<keyword evidence="3" id="KW-1185">Reference proteome</keyword>
<reference evidence="2 3" key="1">
    <citation type="submission" date="2016-01" db="EMBL/GenBank/DDBJ databases">
        <title>High potential of lignocellulose degradation of a new Verrucomicrobia species.</title>
        <authorList>
            <person name="Wang Y."/>
            <person name="Shi Y."/>
            <person name="Qiu Z."/>
            <person name="Liu S."/>
            <person name="Yang H."/>
        </authorList>
    </citation>
    <scope>NUCLEOTIDE SEQUENCE [LARGE SCALE GENOMIC DNA]</scope>
    <source>
        <strain evidence="2 3">TSB47</strain>
    </source>
</reference>
<sequence length="226" mass="25230">MKTTSIKLFAFTATAFVLFFAVANIAQSASEPMKIKAIPYALEVLNKPVALTVTDDLIQISTKGKTNLFNNPNGIYRVQDAPMVVFTPKGDFTLRAKLTGDLKSIYDVCALVIYQDENLWAKFCYENSVEKIPTIVSVVTRTHSDDCNSMSAGGHAYMAMVKKGNEITFLYSPDNMKWQQIRSFHLALTQPPKVGFASHGSRGDGFTAKFTEIKYWDKALKDMKDE</sequence>
<dbReference type="OrthoDB" id="9808724at2"/>
<dbReference type="SUPFAM" id="SSF49899">
    <property type="entry name" value="Concanavalin A-like lectins/glucanases"/>
    <property type="match status" value="1"/>
</dbReference>
<proteinExistence type="predicted"/>
<accession>A0A178IQL7</accession>
<evidence type="ECO:0008006" key="4">
    <source>
        <dbReference type="Google" id="ProtNLM"/>
    </source>
</evidence>
<protein>
    <recommendedName>
        <fullName evidence="4">DUF1349 domain-containing protein</fullName>
    </recommendedName>
</protein>